<organism evidence="4 5">
    <name type="scientific">Sorangium cellulosum</name>
    <name type="common">Polyangium cellulosum</name>
    <dbReference type="NCBI Taxonomy" id="56"/>
    <lineage>
        <taxon>Bacteria</taxon>
        <taxon>Pseudomonadati</taxon>
        <taxon>Myxococcota</taxon>
        <taxon>Polyangia</taxon>
        <taxon>Polyangiales</taxon>
        <taxon>Polyangiaceae</taxon>
        <taxon>Sorangium</taxon>
    </lineage>
</organism>
<feature type="compositionally biased region" description="Pro residues" evidence="1">
    <location>
        <begin position="225"/>
        <end position="240"/>
    </location>
</feature>
<dbReference type="RefSeq" id="WP_104977050.1">
    <property type="nucleotide sequence ID" value="NZ_CP012673.1"/>
</dbReference>
<proteinExistence type="predicted"/>
<dbReference type="InterPro" id="IPR006860">
    <property type="entry name" value="FecR"/>
</dbReference>
<feature type="region of interest" description="Disordered" evidence="1">
    <location>
        <begin position="219"/>
        <end position="276"/>
    </location>
</feature>
<accession>A0A2L0EIB3</accession>
<protein>
    <recommendedName>
        <fullName evidence="3">FecR protein domain-containing protein</fullName>
    </recommendedName>
</protein>
<gene>
    <name evidence="4" type="ORF">SOCE26_003980</name>
</gene>
<evidence type="ECO:0000256" key="1">
    <source>
        <dbReference type="SAM" id="MobiDB-lite"/>
    </source>
</evidence>
<feature type="transmembrane region" description="Helical" evidence="2">
    <location>
        <begin position="58"/>
        <end position="78"/>
    </location>
</feature>
<dbReference type="Gene3D" id="1.25.40.10">
    <property type="entry name" value="Tetratricopeptide repeat domain"/>
    <property type="match status" value="1"/>
</dbReference>
<evidence type="ECO:0000313" key="5">
    <source>
        <dbReference type="Proteomes" id="UP000238348"/>
    </source>
</evidence>
<name>A0A2L0EIB3_SORCE</name>
<keyword evidence="2" id="KW-0812">Transmembrane</keyword>
<dbReference type="InterPro" id="IPR012373">
    <property type="entry name" value="Ferrdict_sens_TM"/>
</dbReference>
<sequence>MDVRTKDVAAVGRRVAAHQDAALERLARPAAADRLQAIYRKEAALSLRGRAAPSRRPLGIALAAACAAAFALVFAFALPRAGDPLTYRVEGSPGAIGRWVAADVSQVGLDFSDGSRVDLAPGTRARVTEVGPRGAGVLLERGSLHVRVVHRDDTRWVVTGGPFEVHVIGTEFDVTWDTEAEELAVSMIAGRVHVVGPCVEPPGRAVAAPESIRLTCAAPRAAAPQAPPPAVAPEASPPARPTALLPSESVPSASAAATAPAPPASPPARAGAPLAEAASAPGAGSWRVHLGAGRLGEALADVELLGIDVVLGRASGVELVDLGSAARLSRKPDVAARFYQAARQRFAGSDAAAVAAYHLGRMAFDGRGAWAEAERWFAVYLAERPRGALAPEALGRSLECARNLKLHARARELAARYLAAYPNGAHAGLAATLAGGAD</sequence>
<dbReference type="PANTHER" id="PTHR30273:SF2">
    <property type="entry name" value="PROTEIN FECR"/>
    <property type="match status" value="1"/>
</dbReference>
<dbReference type="InterPro" id="IPR011990">
    <property type="entry name" value="TPR-like_helical_dom_sf"/>
</dbReference>
<feature type="domain" description="FecR protein" evidence="3">
    <location>
        <begin position="104"/>
        <end position="192"/>
    </location>
</feature>
<evidence type="ECO:0000259" key="3">
    <source>
        <dbReference type="Pfam" id="PF04773"/>
    </source>
</evidence>
<dbReference type="AlphaFoldDB" id="A0A2L0EIB3"/>
<keyword evidence="2" id="KW-0472">Membrane</keyword>
<dbReference type="Gene3D" id="2.60.120.1440">
    <property type="match status" value="1"/>
</dbReference>
<dbReference type="OrthoDB" id="8641865at2"/>
<evidence type="ECO:0000313" key="4">
    <source>
        <dbReference type="EMBL" id="AUX39016.1"/>
    </source>
</evidence>
<dbReference type="PANTHER" id="PTHR30273">
    <property type="entry name" value="PERIPLASMIC SIGNAL SENSOR AND SIGMA FACTOR ACTIVATOR FECR-RELATED"/>
    <property type="match status" value="1"/>
</dbReference>
<feature type="compositionally biased region" description="Low complexity" evidence="1">
    <location>
        <begin position="267"/>
        <end position="276"/>
    </location>
</feature>
<keyword evidence="2" id="KW-1133">Transmembrane helix</keyword>
<dbReference type="EMBL" id="CP012673">
    <property type="protein sequence ID" value="AUX39016.1"/>
    <property type="molecule type" value="Genomic_DNA"/>
</dbReference>
<dbReference type="Pfam" id="PF04773">
    <property type="entry name" value="FecR"/>
    <property type="match status" value="1"/>
</dbReference>
<evidence type="ECO:0000256" key="2">
    <source>
        <dbReference type="SAM" id="Phobius"/>
    </source>
</evidence>
<feature type="compositionally biased region" description="Low complexity" evidence="1">
    <location>
        <begin position="241"/>
        <end position="259"/>
    </location>
</feature>
<dbReference type="Proteomes" id="UP000238348">
    <property type="component" value="Chromosome"/>
</dbReference>
<reference evidence="4 5" key="1">
    <citation type="submission" date="2015-09" db="EMBL/GenBank/DDBJ databases">
        <title>Sorangium comparison.</title>
        <authorList>
            <person name="Zaburannyi N."/>
            <person name="Bunk B."/>
            <person name="Overmann J."/>
            <person name="Mueller R."/>
        </authorList>
    </citation>
    <scope>NUCLEOTIDE SEQUENCE [LARGE SCALE GENOMIC DNA]</scope>
    <source>
        <strain evidence="4 5">So ce26</strain>
    </source>
</reference>
<dbReference type="GO" id="GO:0016989">
    <property type="term" value="F:sigma factor antagonist activity"/>
    <property type="evidence" value="ECO:0007669"/>
    <property type="project" value="TreeGrafter"/>
</dbReference>